<evidence type="ECO:0000313" key="3">
    <source>
        <dbReference type="Proteomes" id="UP000032578"/>
    </source>
</evidence>
<dbReference type="AlphaFoldDB" id="A0A0D7WDD7"/>
<protein>
    <recommendedName>
        <fullName evidence="4">Deoxyribose-phosphate aldolase</fullName>
    </recommendedName>
</protein>
<evidence type="ECO:0000313" key="2">
    <source>
        <dbReference type="EMBL" id="KJD36713.1"/>
    </source>
</evidence>
<feature type="signal peptide" evidence="1">
    <location>
        <begin position="1"/>
        <end position="19"/>
    </location>
</feature>
<evidence type="ECO:0000256" key="1">
    <source>
        <dbReference type="SAM" id="SignalP"/>
    </source>
</evidence>
<reference evidence="2 3" key="1">
    <citation type="submission" date="2014-11" db="EMBL/GenBank/DDBJ databases">
        <title>Tamlana sedimentorum sp. nov., isolated from shallow sand sediments of the Sea of Japan.</title>
        <authorList>
            <person name="Romanenko L.A."/>
        </authorList>
    </citation>
    <scope>NUCLEOTIDE SEQUENCE [LARGE SCALE GENOMIC DNA]</scope>
    <source>
        <strain evidence="2 3">JCM 19808</strain>
    </source>
</reference>
<organism evidence="2 3">
    <name type="scientific">Neotamlana sedimentorum</name>
    <dbReference type="NCBI Taxonomy" id="1435349"/>
    <lineage>
        <taxon>Bacteria</taxon>
        <taxon>Pseudomonadati</taxon>
        <taxon>Bacteroidota</taxon>
        <taxon>Flavobacteriia</taxon>
        <taxon>Flavobacteriales</taxon>
        <taxon>Flavobacteriaceae</taxon>
        <taxon>Neotamlana</taxon>
    </lineage>
</organism>
<keyword evidence="3" id="KW-1185">Reference proteome</keyword>
<dbReference type="STRING" id="1435349.PW52_03465"/>
<gene>
    <name evidence="2" type="ORF">PW52_03465</name>
</gene>
<feature type="chain" id="PRO_5002325617" description="Deoxyribose-phosphate aldolase" evidence="1">
    <location>
        <begin position="20"/>
        <end position="279"/>
    </location>
</feature>
<evidence type="ECO:0008006" key="4">
    <source>
        <dbReference type="Google" id="ProtNLM"/>
    </source>
</evidence>
<comment type="caution">
    <text evidence="2">The sequence shown here is derived from an EMBL/GenBank/DDBJ whole genome shotgun (WGS) entry which is preliminary data.</text>
</comment>
<dbReference type="PATRIC" id="fig|1435349.4.peg.1397"/>
<name>A0A0D7WDD7_9FLAO</name>
<dbReference type="Proteomes" id="UP000032578">
    <property type="component" value="Unassembled WGS sequence"/>
</dbReference>
<dbReference type="PROSITE" id="PS51257">
    <property type="entry name" value="PROKAR_LIPOPROTEIN"/>
    <property type="match status" value="1"/>
</dbReference>
<sequence length="279" mass="32714">MITKNYFSAVMLSSLLALSCNNKVKTEKTEIKQTTETPKQTFKNKGHELVYNLVQTVGNYKTLRAKKDVVYTYTYQTPDGKKDVSTEKYIFNGELSYGKYEQHERTLPYLKGVLEQGYDGKNYWLKHEGDPINDETALKRVAFNRPTNFYWFTMFQKLLDPGLIYDYLGDTVINETNYQIVKVSFETKNDKPTDIYQLYINKETQLVDQFLFTVADFGVMETPFLMTLEYEKIDDLLIPTTRKYKKSTWDATVSQDPWILVNWSNIKFNNGLTTEQFNM</sequence>
<dbReference type="RefSeq" id="WP_044631526.1">
    <property type="nucleotide sequence ID" value="NZ_JTDW01000002.1"/>
</dbReference>
<dbReference type="OrthoDB" id="1490620at2"/>
<keyword evidence="1" id="KW-0732">Signal</keyword>
<accession>A0A0D7WDD7</accession>
<proteinExistence type="predicted"/>
<dbReference type="EMBL" id="JTDW01000002">
    <property type="protein sequence ID" value="KJD36713.1"/>
    <property type="molecule type" value="Genomic_DNA"/>
</dbReference>